<proteinExistence type="inferred from homology"/>
<accession>A0A975CIN3</accession>
<evidence type="ECO:0000256" key="2">
    <source>
        <dbReference type="ARBA" id="ARBA00022729"/>
    </source>
</evidence>
<dbReference type="CDD" id="cd06342">
    <property type="entry name" value="PBP1_ABC_LIVBP-like"/>
    <property type="match status" value="1"/>
</dbReference>
<keyword evidence="2 3" id="KW-0732">Signal</keyword>
<dbReference type="PANTHER" id="PTHR47151">
    <property type="entry name" value="LEU/ILE/VAL-BINDING ABC TRANSPORTER SUBUNIT"/>
    <property type="match status" value="1"/>
</dbReference>
<comment type="similarity">
    <text evidence="1">Belongs to the leucine-binding protein family.</text>
</comment>
<dbReference type="KEGG" id="otd:J1M35_06170"/>
<evidence type="ECO:0000256" key="3">
    <source>
        <dbReference type="SAM" id="SignalP"/>
    </source>
</evidence>
<organism evidence="5 6">
    <name type="scientific">Ottowia testudinis</name>
    <dbReference type="NCBI Taxonomy" id="2816950"/>
    <lineage>
        <taxon>Bacteria</taxon>
        <taxon>Pseudomonadati</taxon>
        <taxon>Pseudomonadota</taxon>
        <taxon>Betaproteobacteria</taxon>
        <taxon>Burkholderiales</taxon>
        <taxon>Comamonadaceae</taxon>
        <taxon>Ottowia</taxon>
    </lineage>
</organism>
<dbReference type="Pfam" id="PF13458">
    <property type="entry name" value="Peripla_BP_6"/>
    <property type="match status" value="1"/>
</dbReference>
<keyword evidence="6" id="KW-1185">Reference proteome</keyword>
<dbReference type="InterPro" id="IPR028081">
    <property type="entry name" value="Leu-bd"/>
</dbReference>
<evidence type="ECO:0000313" key="6">
    <source>
        <dbReference type="Proteomes" id="UP000663903"/>
    </source>
</evidence>
<sequence>MRYVLRVLGAAGIAFAGTAMAQETVVRIAHVAPISGSQAHWGKDNENGVRMAIDDLNKQAISIGGKPVKWVLQPEDDAGDPKQGAAVAQKLCDSKVNGVVGHFNSGTTIPASRIYHDCGIPMITAGATNPGVTAPGYPEIFRVIPHDGAMAEALAAYVAQTLKLKTIAIIDDRTAYGQGLADLFERAVKAKGIQVADRQFTTDKATDFMAILTATKAKRPDAVFFGGMDAQGGPMLRQMEQLGMANMRFLGGEGVCTPKMSELAANAKTLGNVICTAGGPSIQKMPGGVAWKQRYDAAFPNQFQIYSPYNYDAMMVMAEAMKRANSTDPKVFVPKLKDVSHKGVTAQIEFDARHELKNPAITLAVFKDGKPVPMD</sequence>
<evidence type="ECO:0000256" key="1">
    <source>
        <dbReference type="ARBA" id="ARBA00010062"/>
    </source>
</evidence>
<dbReference type="SUPFAM" id="SSF53822">
    <property type="entry name" value="Periplasmic binding protein-like I"/>
    <property type="match status" value="1"/>
</dbReference>
<gene>
    <name evidence="5" type="ORF">J1M35_06170</name>
</gene>
<evidence type="ECO:0000313" key="5">
    <source>
        <dbReference type="EMBL" id="QTD46467.1"/>
    </source>
</evidence>
<dbReference type="InterPro" id="IPR028082">
    <property type="entry name" value="Peripla_BP_I"/>
</dbReference>
<reference evidence="5" key="1">
    <citation type="submission" date="2021-03" db="EMBL/GenBank/DDBJ databases">
        <title>Ottowia sp. 27C isolated from the cloaca of a Giant Asian pond turtle (Heosemys grandis).</title>
        <authorList>
            <person name="Spergser J."/>
            <person name="Busse H.-J."/>
        </authorList>
    </citation>
    <scope>NUCLEOTIDE SEQUENCE</scope>
    <source>
        <strain evidence="5">27C</strain>
    </source>
</reference>
<dbReference type="EMBL" id="CP071796">
    <property type="protein sequence ID" value="QTD46467.1"/>
    <property type="molecule type" value="Genomic_DNA"/>
</dbReference>
<name>A0A975CIN3_9BURK</name>
<evidence type="ECO:0000259" key="4">
    <source>
        <dbReference type="Pfam" id="PF13458"/>
    </source>
</evidence>
<feature type="signal peptide" evidence="3">
    <location>
        <begin position="1"/>
        <end position="21"/>
    </location>
</feature>
<dbReference type="AlphaFoldDB" id="A0A975CIN3"/>
<dbReference type="PANTHER" id="PTHR47151:SF2">
    <property type="entry name" value="AMINO ACID BINDING PROTEIN"/>
    <property type="match status" value="1"/>
</dbReference>
<feature type="chain" id="PRO_5037974618" evidence="3">
    <location>
        <begin position="22"/>
        <end position="375"/>
    </location>
</feature>
<protein>
    <submittedName>
        <fullName evidence="5">Branched-chain amino acid ABC transporter substrate-binding protein</fullName>
    </submittedName>
</protein>
<dbReference type="Gene3D" id="3.40.50.2300">
    <property type="match status" value="2"/>
</dbReference>
<feature type="domain" description="Leucine-binding protein" evidence="4">
    <location>
        <begin position="26"/>
        <end position="363"/>
    </location>
</feature>
<dbReference type="Proteomes" id="UP000663903">
    <property type="component" value="Chromosome"/>
</dbReference>
<dbReference type="RefSeq" id="WP_208010366.1">
    <property type="nucleotide sequence ID" value="NZ_CP071796.1"/>
</dbReference>